<protein>
    <submittedName>
        <fullName evidence="1">Uncharacterized protein</fullName>
    </submittedName>
</protein>
<proteinExistence type="predicted"/>
<organism evidence="1 2">
    <name type="scientific">Catharanthus roseus</name>
    <name type="common">Madagascar periwinkle</name>
    <name type="synonym">Vinca rosea</name>
    <dbReference type="NCBI Taxonomy" id="4058"/>
    <lineage>
        <taxon>Eukaryota</taxon>
        <taxon>Viridiplantae</taxon>
        <taxon>Streptophyta</taxon>
        <taxon>Embryophyta</taxon>
        <taxon>Tracheophyta</taxon>
        <taxon>Spermatophyta</taxon>
        <taxon>Magnoliopsida</taxon>
        <taxon>eudicotyledons</taxon>
        <taxon>Gunneridae</taxon>
        <taxon>Pentapetalae</taxon>
        <taxon>asterids</taxon>
        <taxon>lamiids</taxon>
        <taxon>Gentianales</taxon>
        <taxon>Apocynaceae</taxon>
        <taxon>Rauvolfioideae</taxon>
        <taxon>Vinceae</taxon>
        <taxon>Catharanthinae</taxon>
        <taxon>Catharanthus</taxon>
    </lineage>
</organism>
<comment type="caution">
    <text evidence="1">The sequence shown here is derived from an EMBL/GenBank/DDBJ whole genome shotgun (WGS) entry which is preliminary data.</text>
</comment>
<reference evidence="2" key="1">
    <citation type="journal article" date="2023" name="Nat. Plants">
        <title>Single-cell RNA sequencing provides a high-resolution roadmap for understanding the multicellular compartmentation of specialized metabolism.</title>
        <authorList>
            <person name="Sun S."/>
            <person name="Shen X."/>
            <person name="Li Y."/>
            <person name="Li Y."/>
            <person name="Wang S."/>
            <person name="Li R."/>
            <person name="Zhang H."/>
            <person name="Shen G."/>
            <person name="Guo B."/>
            <person name="Wei J."/>
            <person name="Xu J."/>
            <person name="St-Pierre B."/>
            <person name="Chen S."/>
            <person name="Sun C."/>
        </authorList>
    </citation>
    <scope>NUCLEOTIDE SEQUENCE [LARGE SCALE GENOMIC DNA]</scope>
</reference>
<keyword evidence="2" id="KW-1185">Reference proteome</keyword>
<dbReference type="Proteomes" id="UP001060085">
    <property type="component" value="Linkage Group LG06"/>
</dbReference>
<sequence length="925" mass="104594">MGSNCSALFFLVLKLLFFVICLGVFTEASNNSFSIGAIIDVDTRVGKEQKTAMMLAVENFNNFSINHKLAIHFREINDDNPIQAVSSAEELIRENQVKVILGLQTWEQATMVADVGRRAQVPLLSLAAASDVSKVMQHRRPFLLQMPSYSSHQMDCIAGIVDSYHWRRVIVIYEENAYGGDSGMLPLLASALQVVDSEIEFYLALPPPSSLLDSERVIQEEVAKLLRTQSRVFIILRASLPMANLLFKEAKRIGLMGRDSAWIIGDTLSDLLDSVGTSFIYSVQGALGIKKYYSQDTKAFLDFKSQFQKSFRLKYPYEDNLEPGIHALQAYDGITAVYKALENFGSSNTTNTSELLLNKIRESNFTGLTGGVSLRGEDLSHESNFRVINIVGKSYKELGFWSSSFGFFNKLGNMKLGDINRVQTVEDFQVTINWPGELNRRTPKGWAMPTDAKPMKIGVPGRTSFDSFVKVDWSDKTNKEKYDGFCIDLFKEVLTIIQEDYAIPYEFYPYNGSYDHLVDHVFNKTYDAVVGDITIFSSRLGNVEFTQPFAESGLSMLVPVKRDSKMHKVWMFMRPFTANLWSATFVILFYTMFVIWFIEHKSSNEEFGGPWKAQLQTSLWFTFSSLFFAHREKIQNNLSKVVVIVWLFLVFVLTQSYTASLTSMLTVSRLEPNVTNIEWIKRTNVPVGCDGDSVVYNYLRNVLELQNIKNITNQDDYPGEFESGNITAAFLEVPYQKVFLKHLCNEYTVTGPTYRFGGLGFVFQKGSPIARDFSKAILTLSENGKLKGLEDHWLGSSTDCSQTKDSLETESLSFSSFWSLYLISGITSTLCLLIFLISLWRKTWWKRLEQLYQKNEAQNKGGIINNTVLQLAQPRRSTTSVILGRSSTLTRRCGSSKWDLLSPSDPASEHFDSSSSKQVGIQVKD</sequence>
<accession>A0ACC0ACL5</accession>
<name>A0ACC0ACL5_CATRO</name>
<gene>
    <name evidence="1" type="ORF">M9H77_26034</name>
</gene>
<evidence type="ECO:0000313" key="1">
    <source>
        <dbReference type="EMBL" id="KAI5657241.1"/>
    </source>
</evidence>
<evidence type="ECO:0000313" key="2">
    <source>
        <dbReference type="Proteomes" id="UP001060085"/>
    </source>
</evidence>
<dbReference type="EMBL" id="CM044706">
    <property type="protein sequence ID" value="KAI5657241.1"/>
    <property type="molecule type" value="Genomic_DNA"/>
</dbReference>